<dbReference type="Pfam" id="PF06839">
    <property type="entry name" value="Zn_ribbon_GRF"/>
    <property type="match status" value="1"/>
</dbReference>
<evidence type="ECO:0000256" key="5">
    <source>
        <dbReference type="SAM" id="Coils"/>
    </source>
</evidence>
<keyword evidence="9" id="KW-1185">Reference proteome</keyword>
<dbReference type="GO" id="GO:0008270">
    <property type="term" value="F:zinc ion binding"/>
    <property type="evidence" value="ECO:0007669"/>
    <property type="project" value="UniProtKB-KW"/>
</dbReference>
<dbReference type="InterPro" id="IPR010666">
    <property type="entry name" value="Znf_GRF"/>
</dbReference>
<reference evidence="8 9" key="1">
    <citation type="journal article" date="2022" name="Nat. Genet.">
        <title>Improved pea reference genome and pan-genome highlight genomic features and evolutionary characteristics.</title>
        <authorList>
            <person name="Yang T."/>
            <person name="Liu R."/>
            <person name="Luo Y."/>
            <person name="Hu S."/>
            <person name="Wang D."/>
            <person name="Wang C."/>
            <person name="Pandey M.K."/>
            <person name="Ge S."/>
            <person name="Xu Q."/>
            <person name="Li N."/>
            <person name="Li G."/>
            <person name="Huang Y."/>
            <person name="Saxena R.K."/>
            <person name="Ji Y."/>
            <person name="Li M."/>
            <person name="Yan X."/>
            <person name="He Y."/>
            <person name="Liu Y."/>
            <person name="Wang X."/>
            <person name="Xiang C."/>
            <person name="Varshney R.K."/>
            <person name="Ding H."/>
            <person name="Gao S."/>
            <person name="Zong X."/>
        </authorList>
    </citation>
    <scope>NUCLEOTIDE SEQUENCE [LARGE SCALE GENOMIC DNA]</scope>
    <source>
        <strain evidence="8 9">cv. Zhongwan 6</strain>
    </source>
</reference>
<dbReference type="PANTHER" id="PTHR33248">
    <property type="entry name" value="ZINC ION-BINDING PROTEIN"/>
    <property type="match status" value="1"/>
</dbReference>
<sequence>MLMMSQQYSFSHGSRSSSRSRYVCKCGLDAPLMTAWRNANPGRHFYGCGMYKLQGFKKCNHFVWLDEEMNPRVKELISSLLKNINKEKAKVKSYKVKEEELKMKVKMLKKQLKINWMLLFVMLFAFVGTTLMK</sequence>
<feature type="domain" description="GRF-type" evidence="7">
    <location>
        <begin position="24"/>
        <end position="68"/>
    </location>
</feature>
<keyword evidence="1" id="KW-0479">Metal-binding</keyword>
<organism evidence="8 9">
    <name type="scientific">Pisum sativum</name>
    <name type="common">Garden pea</name>
    <name type="synonym">Lathyrus oleraceus</name>
    <dbReference type="NCBI Taxonomy" id="3888"/>
    <lineage>
        <taxon>Eukaryota</taxon>
        <taxon>Viridiplantae</taxon>
        <taxon>Streptophyta</taxon>
        <taxon>Embryophyta</taxon>
        <taxon>Tracheophyta</taxon>
        <taxon>Spermatophyta</taxon>
        <taxon>Magnoliopsida</taxon>
        <taxon>eudicotyledons</taxon>
        <taxon>Gunneridae</taxon>
        <taxon>Pentapetalae</taxon>
        <taxon>rosids</taxon>
        <taxon>fabids</taxon>
        <taxon>Fabales</taxon>
        <taxon>Fabaceae</taxon>
        <taxon>Papilionoideae</taxon>
        <taxon>50 kb inversion clade</taxon>
        <taxon>NPAAA clade</taxon>
        <taxon>Hologalegina</taxon>
        <taxon>IRL clade</taxon>
        <taxon>Fabeae</taxon>
        <taxon>Lathyrus</taxon>
    </lineage>
</organism>
<evidence type="ECO:0000259" key="7">
    <source>
        <dbReference type="PROSITE" id="PS51999"/>
    </source>
</evidence>
<dbReference type="Proteomes" id="UP001058974">
    <property type="component" value="Chromosome 6"/>
</dbReference>
<keyword evidence="2 4" id="KW-0863">Zinc-finger</keyword>
<keyword evidence="3" id="KW-0862">Zinc</keyword>
<proteinExistence type="predicted"/>
<feature type="transmembrane region" description="Helical" evidence="6">
    <location>
        <begin position="112"/>
        <end position="132"/>
    </location>
</feature>
<dbReference type="PROSITE" id="PS51999">
    <property type="entry name" value="ZF_GRF"/>
    <property type="match status" value="1"/>
</dbReference>
<evidence type="ECO:0000313" key="8">
    <source>
        <dbReference type="EMBL" id="KAI5392954.1"/>
    </source>
</evidence>
<name>A0A9D4VYZ3_PEA</name>
<evidence type="ECO:0000256" key="6">
    <source>
        <dbReference type="SAM" id="Phobius"/>
    </source>
</evidence>
<evidence type="ECO:0000313" key="9">
    <source>
        <dbReference type="Proteomes" id="UP001058974"/>
    </source>
</evidence>
<dbReference type="AlphaFoldDB" id="A0A9D4VYZ3"/>
<keyword evidence="5" id="KW-0175">Coiled coil</keyword>
<gene>
    <name evidence="8" type="ORF">KIW84_060200</name>
</gene>
<evidence type="ECO:0000256" key="3">
    <source>
        <dbReference type="ARBA" id="ARBA00022833"/>
    </source>
</evidence>
<dbReference type="EMBL" id="JAMSHJ010000006">
    <property type="protein sequence ID" value="KAI5392954.1"/>
    <property type="molecule type" value="Genomic_DNA"/>
</dbReference>
<evidence type="ECO:0000256" key="4">
    <source>
        <dbReference type="PROSITE-ProRule" id="PRU01343"/>
    </source>
</evidence>
<protein>
    <recommendedName>
        <fullName evidence="7">GRF-type domain-containing protein</fullName>
    </recommendedName>
</protein>
<keyword evidence="6" id="KW-1133">Transmembrane helix</keyword>
<feature type="coiled-coil region" evidence="5">
    <location>
        <begin position="84"/>
        <end position="111"/>
    </location>
</feature>
<keyword evidence="6" id="KW-0472">Membrane</keyword>
<evidence type="ECO:0000256" key="2">
    <source>
        <dbReference type="ARBA" id="ARBA00022771"/>
    </source>
</evidence>
<accession>A0A9D4VYZ3</accession>
<dbReference type="Gramene" id="Psat06G0020000-T1">
    <property type="protein sequence ID" value="KAI5392954.1"/>
    <property type="gene ID" value="KIW84_060200"/>
</dbReference>
<comment type="caution">
    <text evidence="8">The sequence shown here is derived from an EMBL/GenBank/DDBJ whole genome shotgun (WGS) entry which is preliminary data.</text>
</comment>
<keyword evidence="6" id="KW-0812">Transmembrane</keyword>
<evidence type="ECO:0000256" key="1">
    <source>
        <dbReference type="ARBA" id="ARBA00022723"/>
    </source>
</evidence>